<keyword evidence="2" id="KW-1185">Reference proteome</keyword>
<protein>
    <submittedName>
        <fullName evidence="1">Uncharacterized protein</fullName>
    </submittedName>
</protein>
<dbReference type="EMBL" id="JACEIK010000002">
    <property type="protein sequence ID" value="MCD7445857.1"/>
    <property type="molecule type" value="Genomic_DNA"/>
</dbReference>
<name>A0ABS8RG01_DATST</name>
<dbReference type="Proteomes" id="UP000823775">
    <property type="component" value="Unassembled WGS sequence"/>
</dbReference>
<comment type="caution">
    <text evidence="1">The sequence shown here is derived from an EMBL/GenBank/DDBJ whole genome shotgun (WGS) entry which is preliminary data.</text>
</comment>
<reference evidence="1 2" key="1">
    <citation type="journal article" date="2021" name="BMC Genomics">
        <title>Datura genome reveals duplications of psychoactive alkaloid biosynthetic genes and high mutation rate following tissue culture.</title>
        <authorList>
            <person name="Rajewski A."/>
            <person name="Carter-House D."/>
            <person name="Stajich J."/>
            <person name="Litt A."/>
        </authorList>
    </citation>
    <scope>NUCLEOTIDE SEQUENCE [LARGE SCALE GENOMIC DNA]</scope>
    <source>
        <strain evidence="1">AR-01</strain>
    </source>
</reference>
<sequence length="150" mass="17361">MDIRILGSPSPMSIRILGSPMGIRILALYDRRCWFDLLWTALYDRRCWFGLIWTALYDRRCWFGFLWTALKSSLLVWFDLDAVVGLEHRIDTMHSVTPCVLDLFGYAGFLQIWSSVSRPTPLHCDNKCEPTSLHCDNKSAIPNCKELSFP</sequence>
<proteinExistence type="predicted"/>
<evidence type="ECO:0000313" key="1">
    <source>
        <dbReference type="EMBL" id="MCD7445857.1"/>
    </source>
</evidence>
<gene>
    <name evidence="1" type="ORF">HAX54_015581</name>
</gene>
<organism evidence="1 2">
    <name type="scientific">Datura stramonium</name>
    <name type="common">Jimsonweed</name>
    <name type="synonym">Common thornapple</name>
    <dbReference type="NCBI Taxonomy" id="4076"/>
    <lineage>
        <taxon>Eukaryota</taxon>
        <taxon>Viridiplantae</taxon>
        <taxon>Streptophyta</taxon>
        <taxon>Embryophyta</taxon>
        <taxon>Tracheophyta</taxon>
        <taxon>Spermatophyta</taxon>
        <taxon>Magnoliopsida</taxon>
        <taxon>eudicotyledons</taxon>
        <taxon>Gunneridae</taxon>
        <taxon>Pentapetalae</taxon>
        <taxon>asterids</taxon>
        <taxon>lamiids</taxon>
        <taxon>Solanales</taxon>
        <taxon>Solanaceae</taxon>
        <taxon>Solanoideae</taxon>
        <taxon>Datureae</taxon>
        <taxon>Datura</taxon>
    </lineage>
</organism>
<evidence type="ECO:0000313" key="2">
    <source>
        <dbReference type="Proteomes" id="UP000823775"/>
    </source>
</evidence>
<accession>A0ABS8RG01</accession>